<dbReference type="EMBL" id="CP046875">
    <property type="protein sequence ID" value="QGZ27932.1"/>
    <property type="molecule type" value="Genomic_DNA"/>
</dbReference>
<protein>
    <submittedName>
        <fullName evidence="4">CPBP family intramembrane metalloprotease</fullName>
    </submittedName>
</protein>
<evidence type="ECO:0000256" key="1">
    <source>
        <dbReference type="ARBA" id="ARBA00009067"/>
    </source>
</evidence>
<keyword evidence="4" id="KW-0482">Metalloprotease</keyword>
<keyword evidence="2" id="KW-1133">Transmembrane helix</keyword>
<dbReference type="InterPro" id="IPR003675">
    <property type="entry name" value="Rce1/LyrA-like_dom"/>
</dbReference>
<sequence length="247" mass="29038">MIEKVKNLLAPKLLAIFFIYYHLFGLKFVMFTILERFDLPLTEYHYPLLNIFTILFIIVLVIYLRRRRPEIFQIRPLKPLDYLVTLLAFGVIYAYFSNLLFVGGDIKNDLLFFRDSPLAFLVALQPFIIGPILEELVYRGVLMTSFFEKSKFYLDCLLSAVMFSVAHLSSYGLSLEVFKNYAFLGFILAILFRKTRSIYPSILVHMAWNIYLSWHLITFIFFEMRENSNKKSTKAVIGRTKSVAKLW</sequence>
<keyword evidence="5" id="KW-1185">Reference proteome</keyword>
<keyword evidence="2" id="KW-0812">Transmembrane</keyword>
<dbReference type="PANTHER" id="PTHR39430:SF1">
    <property type="entry name" value="PROTEASE"/>
    <property type="match status" value="1"/>
</dbReference>
<gene>
    <name evidence="4" type="ORF">GP482_07085</name>
</gene>
<dbReference type="Proteomes" id="UP000433223">
    <property type="component" value="Chromosome"/>
</dbReference>
<dbReference type="AlphaFoldDB" id="A0AAE6UZZ8"/>
<keyword evidence="4" id="KW-0645">Protease</keyword>
<feature type="transmembrane region" description="Helical" evidence="2">
    <location>
        <begin position="46"/>
        <end position="64"/>
    </location>
</feature>
<accession>A0AAE6UZZ8</accession>
<feature type="transmembrane region" description="Helical" evidence="2">
    <location>
        <begin position="12"/>
        <end position="34"/>
    </location>
</feature>
<dbReference type="Pfam" id="PF02517">
    <property type="entry name" value="Rce1-like"/>
    <property type="match status" value="1"/>
</dbReference>
<evidence type="ECO:0000313" key="4">
    <source>
        <dbReference type="EMBL" id="QGZ27932.1"/>
    </source>
</evidence>
<organism evidence="4 5">
    <name type="scientific">Streptococcus ruminicola</name>
    <dbReference type="NCBI Taxonomy" id="2686210"/>
    <lineage>
        <taxon>Bacteria</taxon>
        <taxon>Bacillati</taxon>
        <taxon>Bacillota</taxon>
        <taxon>Bacilli</taxon>
        <taxon>Lactobacillales</taxon>
        <taxon>Streptococcaceae</taxon>
        <taxon>Streptococcus</taxon>
    </lineage>
</organism>
<keyword evidence="2" id="KW-0472">Membrane</keyword>
<dbReference type="PANTHER" id="PTHR39430">
    <property type="entry name" value="MEMBRANE-ASSOCIATED PROTEASE-RELATED"/>
    <property type="match status" value="1"/>
</dbReference>
<feature type="transmembrane region" description="Helical" evidence="2">
    <location>
        <begin position="76"/>
        <end position="96"/>
    </location>
</feature>
<keyword evidence="4" id="KW-0378">Hydrolase</keyword>
<reference evidence="4 5" key="1">
    <citation type="submission" date="2019-12" db="EMBL/GenBank/DDBJ databases">
        <title>Complete genome sequence of Streptococcus lutetiensis CNU 77-61 isolated from Capra aegagrus hircus.</title>
        <authorList>
            <person name="Park S.Y."/>
            <person name="Kim J.H."/>
            <person name="Seo S.W."/>
        </authorList>
    </citation>
    <scope>NUCLEOTIDE SEQUENCE [LARGE SCALE GENOMIC DNA]</scope>
    <source>
        <strain evidence="4 5">CNU_77-61</strain>
    </source>
</reference>
<name>A0AAE6UZZ8_9STRE</name>
<proteinExistence type="inferred from homology"/>
<evidence type="ECO:0000256" key="2">
    <source>
        <dbReference type="SAM" id="Phobius"/>
    </source>
</evidence>
<feature type="transmembrane region" description="Helical" evidence="2">
    <location>
        <begin position="202"/>
        <end position="222"/>
    </location>
</feature>
<feature type="transmembrane region" description="Helical" evidence="2">
    <location>
        <begin position="116"/>
        <end position="133"/>
    </location>
</feature>
<dbReference type="GO" id="GO:0008237">
    <property type="term" value="F:metallopeptidase activity"/>
    <property type="evidence" value="ECO:0007669"/>
    <property type="project" value="UniProtKB-KW"/>
</dbReference>
<comment type="similarity">
    <text evidence="1">Belongs to the UPF0177 family.</text>
</comment>
<dbReference type="GO" id="GO:0004175">
    <property type="term" value="F:endopeptidase activity"/>
    <property type="evidence" value="ECO:0007669"/>
    <property type="project" value="UniProtKB-ARBA"/>
</dbReference>
<evidence type="ECO:0000259" key="3">
    <source>
        <dbReference type="Pfam" id="PF02517"/>
    </source>
</evidence>
<feature type="domain" description="CAAX prenyl protease 2/Lysostaphin resistance protein A-like" evidence="3">
    <location>
        <begin position="119"/>
        <end position="210"/>
    </location>
</feature>
<evidence type="ECO:0000313" key="5">
    <source>
        <dbReference type="Proteomes" id="UP000433223"/>
    </source>
</evidence>
<dbReference type="GO" id="GO:0080120">
    <property type="term" value="P:CAAX-box protein maturation"/>
    <property type="evidence" value="ECO:0007669"/>
    <property type="project" value="UniProtKB-ARBA"/>
</dbReference>
<feature type="transmembrane region" description="Helical" evidence="2">
    <location>
        <begin position="178"/>
        <end position="195"/>
    </location>
</feature>